<name>A0A1S3FQ41_DIPOR</name>
<reference evidence="7" key="1">
    <citation type="submission" date="2025-08" db="UniProtKB">
        <authorList>
            <consortium name="RefSeq"/>
        </authorList>
    </citation>
    <scope>IDENTIFICATION</scope>
    <source>
        <tissue evidence="7">Kidney</tissue>
    </source>
</reference>
<keyword evidence="3" id="KW-0808">Transferase</keyword>
<dbReference type="RefSeq" id="XP_012878691.1">
    <property type="nucleotide sequence ID" value="XM_013023237.1"/>
</dbReference>
<gene>
    <name evidence="7" type="primary">LOC105990755</name>
</gene>
<evidence type="ECO:0000256" key="3">
    <source>
        <dbReference type="ARBA" id="ARBA00022679"/>
    </source>
</evidence>
<dbReference type="KEGG" id="dord:105990755"/>
<evidence type="ECO:0000313" key="7">
    <source>
        <dbReference type="RefSeq" id="XP_012878691.1"/>
    </source>
</evidence>
<keyword evidence="6" id="KW-1185">Reference proteome</keyword>
<feature type="region of interest" description="Disordered" evidence="4">
    <location>
        <begin position="569"/>
        <end position="590"/>
    </location>
</feature>
<feature type="region of interest" description="Disordered" evidence="4">
    <location>
        <begin position="285"/>
        <end position="321"/>
    </location>
</feature>
<dbReference type="Proteomes" id="UP000081671">
    <property type="component" value="Unplaced"/>
</dbReference>
<dbReference type="AlphaFoldDB" id="A0A1S3FQ41"/>
<feature type="domain" description="Topors PWI-like" evidence="5">
    <location>
        <begin position="170"/>
        <end position="242"/>
    </location>
</feature>
<feature type="region of interest" description="Disordered" evidence="4">
    <location>
        <begin position="17"/>
        <end position="52"/>
    </location>
</feature>
<dbReference type="OrthoDB" id="21204at2759"/>
<dbReference type="GeneID" id="105990755"/>
<sequence>MPVDFFSDCDCPHCSNGVQSDSEWNLDSRSRSHDSLPYQSRKKSKPSPSTQNLLLQGCFPKLEDENKEDPVFVPTKKTSSMGFSQKHYLSLSPEDVKKKLKPLRELTIQDLLKEFGDCGNFQPNSMSLGHLRDQVVMKFRRALYYSGIWVKHVQGCKLDKQLTANYFKTNPGSLHRLVPWLKRELTAVYGNYGYTVKNILDAVLHHMTEYDLDSDSFIHLLEPYLLQHTHHFLHEFITFVRSPYNIETYDQRAIYQWTPTSTWVQNKPRDSAPVYFWPEGCAPNASQHDTKQSQNTQVQWNSEERPQSGKKLFPNGHSSFKNTRIPLAHQETADKSHICTKDKLKPSDHKGIVSNNNNNNNMVITWATLRKRVRGYKHCAQEKKEEGMKLFPGHDLHKNETTDYNFSIPEISNEVQPPKFTAREEKAVSTCQKIHLHTKEGEENKCTKSSPKSFRRCSRGRSLTKCRCRERDLAKFGSHFSRRTQRQSKCSNRRSKSWTCVEPRKRSLSREVSNRSLGESCASEHCCQHMCCRWSREKNAHVYEASNRRASLSPFQLMKLPSTCRKKPDLPSKCQGASQTRSTCSSLTGPQTGIRRSLSNQEMKPQILFPQARNIRYKKTECQFTDSLMEVTGASRDRGLKESVFTNREKQYVSLTCVLWPSGICHKVIACQLVTHYGRYRSKQLPLAQRRVNEGVEGTSRQMQTAYGTCLQNAPGNTEEEGILVSTSTVTCGMAEFPVPKEYASFCMTRWEKSK</sequence>
<evidence type="ECO:0000256" key="2">
    <source>
        <dbReference type="ARBA" id="ARBA00012483"/>
    </source>
</evidence>
<dbReference type="GO" id="GO:0000209">
    <property type="term" value="P:protein polyubiquitination"/>
    <property type="evidence" value="ECO:0007669"/>
    <property type="project" value="TreeGrafter"/>
</dbReference>
<dbReference type="GO" id="GO:0061630">
    <property type="term" value="F:ubiquitin protein ligase activity"/>
    <property type="evidence" value="ECO:0007669"/>
    <property type="project" value="UniProtKB-EC"/>
</dbReference>
<proteinExistence type="predicted"/>
<comment type="catalytic activity">
    <reaction evidence="1">
        <text>S-ubiquitinyl-[E2 ubiquitin-conjugating enzyme]-L-cysteine + [acceptor protein]-L-lysine = [E2 ubiquitin-conjugating enzyme]-L-cysteine + N(6)-ubiquitinyl-[acceptor protein]-L-lysine.</text>
        <dbReference type="EC" id="2.3.2.27"/>
    </reaction>
</comment>
<dbReference type="InterPro" id="IPR058745">
    <property type="entry name" value="PWI_Topors"/>
</dbReference>
<dbReference type="InParanoid" id="A0A1S3FQ41"/>
<evidence type="ECO:0000256" key="4">
    <source>
        <dbReference type="SAM" id="MobiDB-lite"/>
    </source>
</evidence>
<accession>A0A1S3FQ41</accession>
<dbReference type="PANTHER" id="PTHR46077:SF3">
    <property type="entry name" value="TOPOISOMERASE I BINDING, ARGININE_SERINE-RICH LIKE"/>
    <property type="match status" value="1"/>
</dbReference>
<dbReference type="PANTHER" id="PTHR46077">
    <property type="entry name" value="E3 UBIQUITIN-PROTEIN LIGASE TOPORS"/>
    <property type="match status" value="1"/>
</dbReference>
<organism evidence="6 7">
    <name type="scientific">Dipodomys ordii</name>
    <name type="common">Ord's kangaroo rat</name>
    <dbReference type="NCBI Taxonomy" id="10020"/>
    <lineage>
        <taxon>Eukaryota</taxon>
        <taxon>Metazoa</taxon>
        <taxon>Chordata</taxon>
        <taxon>Craniata</taxon>
        <taxon>Vertebrata</taxon>
        <taxon>Euteleostomi</taxon>
        <taxon>Mammalia</taxon>
        <taxon>Eutheria</taxon>
        <taxon>Euarchontoglires</taxon>
        <taxon>Glires</taxon>
        <taxon>Rodentia</taxon>
        <taxon>Castorimorpha</taxon>
        <taxon>Heteromyidae</taxon>
        <taxon>Dipodomyinae</taxon>
        <taxon>Dipodomys</taxon>
    </lineage>
</organism>
<evidence type="ECO:0000259" key="5">
    <source>
        <dbReference type="Pfam" id="PF26084"/>
    </source>
</evidence>
<dbReference type="EC" id="2.3.2.27" evidence="2"/>
<dbReference type="Pfam" id="PF26084">
    <property type="entry name" value="PWI_Topors"/>
    <property type="match status" value="1"/>
</dbReference>
<feature type="compositionally biased region" description="Polar residues" evidence="4">
    <location>
        <begin position="285"/>
        <end position="301"/>
    </location>
</feature>
<dbReference type="GO" id="GO:0006513">
    <property type="term" value="P:protein monoubiquitination"/>
    <property type="evidence" value="ECO:0007669"/>
    <property type="project" value="TreeGrafter"/>
</dbReference>
<evidence type="ECO:0000313" key="6">
    <source>
        <dbReference type="Proteomes" id="UP000081671"/>
    </source>
</evidence>
<evidence type="ECO:0000256" key="1">
    <source>
        <dbReference type="ARBA" id="ARBA00000900"/>
    </source>
</evidence>
<feature type="compositionally biased region" description="Polar residues" evidence="4">
    <location>
        <begin position="575"/>
        <end position="590"/>
    </location>
</feature>
<protein>
    <recommendedName>
        <fullName evidence="2">RING-type E3 ubiquitin transferase</fullName>
        <ecNumber evidence="2">2.3.2.27</ecNumber>
    </recommendedName>
</protein>